<evidence type="ECO:0000313" key="3">
    <source>
        <dbReference type="Proteomes" id="UP000230423"/>
    </source>
</evidence>
<dbReference type="Proteomes" id="UP000230423">
    <property type="component" value="Unassembled WGS sequence"/>
</dbReference>
<accession>A0A2G9UCX4</accession>
<dbReference type="InterPro" id="IPR021966">
    <property type="entry name" value="SF3a60_bindingd"/>
</dbReference>
<dbReference type="AlphaFoldDB" id="A0A2G9UCX4"/>
<reference evidence="2 3" key="1">
    <citation type="submission" date="2015-09" db="EMBL/GenBank/DDBJ databases">
        <title>Draft genome of the parasitic nematode Teladorsagia circumcincta isolate WARC Sus (inbred).</title>
        <authorList>
            <person name="Mitreva M."/>
        </authorList>
    </citation>
    <scope>NUCLEOTIDE SEQUENCE [LARGE SCALE GENOMIC DNA]</scope>
    <source>
        <strain evidence="2 3">S</strain>
    </source>
</reference>
<evidence type="ECO:0000259" key="1">
    <source>
        <dbReference type="Pfam" id="PF12108"/>
    </source>
</evidence>
<proteinExistence type="predicted"/>
<dbReference type="OrthoDB" id="2160351at2759"/>
<sequence>MYTDNDGSRKREMDAIAGPNEFAEFYARLKLLKDAHRRNPDELAEPLSMEFQKMHEEIADPEREEYDMVQFTDEEAYGRYSIGLLFVLF</sequence>
<keyword evidence="3" id="KW-1185">Reference proteome</keyword>
<name>A0A2G9UCX4_TELCI</name>
<organism evidence="2 3">
    <name type="scientific">Teladorsagia circumcincta</name>
    <name type="common">Brown stomach worm</name>
    <name type="synonym">Ostertagia circumcincta</name>
    <dbReference type="NCBI Taxonomy" id="45464"/>
    <lineage>
        <taxon>Eukaryota</taxon>
        <taxon>Metazoa</taxon>
        <taxon>Ecdysozoa</taxon>
        <taxon>Nematoda</taxon>
        <taxon>Chromadorea</taxon>
        <taxon>Rhabditida</taxon>
        <taxon>Rhabditina</taxon>
        <taxon>Rhabditomorpha</taxon>
        <taxon>Strongyloidea</taxon>
        <taxon>Trichostrongylidae</taxon>
        <taxon>Teladorsagia</taxon>
    </lineage>
</organism>
<dbReference type="EMBL" id="KZ347260">
    <property type="protein sequence ID" value="PIO68086.1"/>
    <property type="molecule type" value="Genomic_DNA"/>
</dbReference>
<evidence type="ECO:0000313" key="2">
    <source>
        <dbReference type="EMBL" id="PIO68086.1"/>
    </source>
</evidence>
<dbReference type="Pfam" id="PF12108">
    <property type="entry name" value="SF3a60_bindingd"/>
    <property type="match status" value="1"/>
</dbReference>
<protein>
    <recommendedName>
        <fullName evidence="1">Splicing factor SF3a60 binding domain-containing protein</fullName>
    </recommendedName>
</protein>
<feature type="domain" description="Splicing factor SF3a60 binding" evidence="1">
    <location>
        <begin position="15"/>
        <end position="41"/>
    </location>
</feature>
<gene>
    <name evidence="2" type="ORF">TELCIR_10141</name>
</gene>